<dbReference type="Proteomes" id="UP000199170">
    <property type="component" value="Unassembled WGS sequence"/>
</dbReference>
<dbReference type="InterPro" id="IPR008508">
    <property type="entry name" value="Bax1"/>
</dbReference>
<proteinExistence type="predicted"/>
<evidence type="ECO:0000313" key="2">
    <source>
        <dbReference type="Proteomes" id="UP000199170"/>
    </source>
</evidence>
<sequence>MISLLLAAGPSRPPGGTLLACAREIVDVLRKDLLRVSRAGGGYHPQFAERADRPLAARVVGVFQGHVGEPRVRLDEALEDLERDAEDFKLVRGFAALLEREAVFETRAPLPPARVRRVAFEAAESLGPVVTAADRREALDAAADRLGADRDAVEQSLYADRDRNEVLTEFDSRWDPAQLIAQYNLSLAQTALFDATEVRIRSSDPKRLVSAVKRLGLLYEIRRLTQDSADEATDGTAARELLVTGPDALFRRTRRYGTAFARLLRSVAATADWSLTATIDDRGTERELRLGPDDVSVPDVDPVAEPTYDSGVEADFAARFSNLDLDWELSREPEPLAAGARAMIPDFAFEYRPGDADPAGDAAAPSRRVFFEVMGFWTPAYVEKKLDQFGSVAEDVELLVAVDESLGVGEEIEALDHRVVTFSKRVRVKDVVDALREYESELIARAAAGLPEALVPDRDVVSLEDVANERGVGVEAVESVSFPEHERVGRTLIRPAVLSEIEADVEAGLSLSAVEETMSRHGIDEVAAVLSRLGYRVAWEGLGGGTVQPK</sequence>
<name>A0A1H3F8Y1_9EURY</name>
<dbReference type="AlphaFoldDB" id="A0A1H3F8Y1"/>
<dbReference type="Pfam" id="PF05626">
    <property type="entry name" value="DUF790"/>
    <property type="match status" value="1"/>
</dbReference>
<protein>
    <recommendedName>
        <fullName evidence="3">DUF790 family protein</fullName>
    </recommendedName>
</protein>
<dbReference type="PIRSF" id="PIRSF019435">
    <property type="entry name" value="UCP019435"/>
    <property type="match status" value="1"/>
</dbReference>
<keyword evidence="2" id="KW-1185">Reference proteome</keyword>
<dbReference type="EMBL" id="FNPB01000003">
    <property type="protein sequence ID" value="SDX87297.1"/>
    <property type="molecule type" value="Genomic_DNA"/>
</dbReference>
<gene>
    <name evidence="1" type="ORF">SAMN04487946_103228</name>
</gene>
<evidence type="ECO:0000313" key="1">
    <source>
        <dbReference type="EMBL" id="SDX87297.1"/>
    </source>
</evidence>
<dbReference type="STRING" id="660517.SAMN04487946_103228"/>
<dbReference type="PANTHER" id="PTHR39640:SF1">
    <property type="entry name" value="DUF790 FAMILY PROTEIN"/>
    <property type="match status" value="1"/>
</dbReference>
<reference evidence="2" key="1">
    <citation type="submission" date="2016-10" db="EMBL/GenBank/DDBJ databases">
        <authorList>
            <person name="Varghese N."/>
            <person name="Submissions S."/>
        </authorList>
    </citation>
    <scope>NUCLEOTIDE SEQUENCE [LARGE SCALE GENOMIC DNA]</scope>
    <source>
        <strain evidence="2">CGMCC 1.10118</strain>
    </source>
</reference>
<accession>A0A1H3F8Y1</accession>
<evidence type="ECO:0008006" key="3">
    <source>
        <dbReference type="Google" id="ProtNLM"/>
    </source>
</evidence>
<dbReference type="PANTHER" id="PTHR39640">
    <property type="entry name" value="VNG6129C"/>
    <property type="match status" value="1"/>
</dbReference>
<organism evidence="1 2">
    <name type="scientific">Halobellus clavatus</name>
    <dbReference type="NCBI Taxonomy" id="660517"/>
    <lineage>
        <taxon>Archaea</taxon>
        <taxon>Methanobacteriati</taxon>
        <taxon>Methanobacteriota</taxon>
        <taxon>Stenosarchaea group</taxon>
        <taxon>Halobacteria</taxon>
        <taxon>Halobacteriales</taxon>
        <taxon>Haloferacaceae</taxon>
        <taxon>Halobellus</taxon>
    </lineage>
</organism>